<dbReference type="PANTHER" id="PTHR30006:SF3">
    <property type="entry name" value="THIAMINE-BINDING PERIPLASMIC PROTEIN"/>
    <property type="match status" value="1"/>
</dbReference>
<keyword evidence="5 7" id="KW-0732">Signal</keyword>
<sequence length="333" mass="36115">MKAFKLLTLATIITAAAFTASAQSALTVYTYSGFASKWGPGPKLKAAFEKTCACTVTFIGMEDGVGVLTRLRLEGKDSPADVAVGLDQNLTSEAGATGLFAPHGQSIDALTLPVAWKDANFLPIDHGAFAVVYDSQKIATPPKSLKELIEGNHGQKIILQDPRTSTPGLGMLLWIKSVYGDGSEAAWGKFKGNILTTTKGWSDAYGLFTKGEAPMVLSYTTSPAYHLIEEKSDRYKAAIFSDGHYAQIEVAGRLKASKNEALATQFLAFLITPEAQSILPTTQWMYPVRDLGNELPEAFRTLPKPDKTLMLDSTEIAGKRKVWTDEWLRAMAK</sequence>
<comment type="caution">
    <text evidence="8">The sequence shown here is derived from an EMBL/GenBank/DDBJ whole genome shotgun (WGS) entry which is preliminary data.</text>
</comment>
<evidence type="ECO:0000256" key="6">
    <source>
        <dbReference type="ARBA" id="ARBA00022764"/>
    </source>
</evidence>
<dbReference type="InterPro" id="IPR005967">
    <property type="entry name" value="ThiB"/>
</dbReference>
<feature type="signal peptide" evidence="7">
    <location>
        <begin position="1"/>
        <end position="22"/>
    </location>
</feature>
<evidence type="ECO:0000256" key="4">
    <source>
        <dbReference type="ARBA" id="ARBA00022448"/>
    </source>
</evidence>
<dbReference type="NCBIfam" id="TIGR01254">
    <property type="entry name" value="sfuA"/>
    <property type="match status" value="1"/>
</dbReference>
<evidence type="ECO:0000256" key="3">
    <source>
        <dbReference type="ARBA" id="ARBA00019815"/>
    </source>
</evidence>
<keyword evidence="6" id="KW-0574">Periplasm</keyword>
<evidence type="ECO:0000256" key="1">
    <source>
        <dbReference type="ARBA" id="ARBA00004418"/>
    </source>
</evidence>
<keyword evidence="4" id="KW-0813">Transport</keyword>
<dbReference type="PANTHER" id="PTHR30006">
    <property type="entry name" value="THIAMINE-BINDING PERIPLASMIC PROTEIN-RELATED"/>
    <property type="match status" value="1"/>
</dbReference>
<comment type="subcellular location">
    <subcellularLocation>
        <location evidence="1">Periplasm</location>
    </subcellularLocation>
</comment>
<evidence type="ECO:0000313" key="9">
    <source>
        <dbReference type="Proteomes" id="UP001597295"/>
    </source>
</evidence>
<dbReference type="InterPro" id="IPR006059">
    <property type="entry name" value="SBP"/>
</dbReference>
<reference evidence="9" key="1">
    <citation type="journal article" date="2019" name="Int. J. Syst. Evol. Microbiol.">
        <title>The Global Catalogue of Microorganisms (GCM) 10K type strain sequencing project: providing services to taxonomists for standard genome sequencing and annotation.</title>
        <authorList>
            <consortium name="The Broad Institute Genomics Platform"/>
            <consortium name="The Broad Institute Genome Sequencing Center for Infectious Disease"/>
            <person name="Wu L."/>
            <person name="Ma J."/>
        </authorList>
    </citation>
    <scope>NUCLEOTIDE SEQUENCE [LARGE SCALE GENOMIC DNA]</scope>
    <source>
        <strain evidence="9">CGMCC 1.19062</strain>
    </source>
</reference>
<gene>
    <name evidence="8" type="primary">thiB</name>
    <name evidence="8" type="ORF">ACFSM5_06395</name>
</gene>
<dbReference type="SUPFAM" id="SSF53850">
    <property type="entry name" value="Periplasmic binding protein-like II"/>
    <property type="match status" value="1"/>
</dbReference>
<keyword evidence="9" id="KW-1185">Reference proteome</keyword>
<feature type="chain" id="PRO_5046951932" description="Thiamine-binding periplasmic protein" evidence="7">
    <location>
        <begin position="23"/>
        <end position="333"/>
    </location>
</feature>
<dbReference type="Proteomes" id="UP001597295">
    <property type="component" value="Unassembled WGS sequence"/>
</dbReference>
<dbReference type="Pfam" id="PF01547">
    <property type="entry name" value="SBP_bac_1"/>
    <property type="match status" value="1"/>
</dbReference>
<accession>A0ABW5DNC6</accession>
<dbReference type="Gene3D" id="3.40.190.10">
    <property type="entry name" value="Periplasmic binding protein-like II"/>
    <property type="match status" value="2"/>
</dbReference>
<organism evidence="8 9">
    <name type="scientific">Lacibacterium aquatile</name>
    <dbReference type="NCBI Taxonomy" id="1168082"/>
    <lineage>
        <taxon>Bacteria</taxon>
        <taxon>Pseudomonadati</taxon>
        <taxon>Pseudomonadota</taxon>
        <taxon>Alphaproteobacteria</taxon>
        <taxon>Rhodospirillales</taxon>
        <taxon>Rhodospirillaceae</taxon>
    </lineage>
</organism>
<dbReference type="CDD" id="cd13545">
    <property type="entry name" value="PBP2_TbpA"/>
    <property type="match status" value="1"/>
</dbReference>
<comment type="similarity">
    <text evidence="2">Belongs to the bacterial solute-binding protein 1 family.</text>
</comment>
<evidence type="ECO:0000256" key="7">
    <source>
        <dbReference type="SAM" id="SignalP"/>
    </source>
</evidence>
<evidence type="ECO:0000313" key="8">
    <source>
        <dbReference type="EMBL" id="MFD2262512.1"/>
    </source>
</evidence>
<proteinExistence type="inferred from homology"/>
<name>A0ABW5DNC6_9PROT</name>
<dbReference type="InterPro" id="IPR005948">
    <property type="entry name" value="ThiB-like"/>
</dbReference>
<protein>
    <recommendedName>
        <fullName evidence="3">Thiamine-binding periplasmic protein</fullName>
    </recommendedName>
</protein>
<dbReference type="EMBL" id="JBHUIP010000004">
    <property type="protein sequence ID" value="MFD2262512.1"/>
    <property type="molecule type" value="Genomic_DNA"/>
</dbReference>
<dbReference type="RefSeq" id="WP_379875472.1">
    <property type="nucleotide sequence ID" value="NZ_JBHUIP010000004.1"/>
</dbReference>
<evidence type="ECO:0000256" key="5">
    <source>
        <dbReference type="ARBA" id="ARBA00022729"/>
    </source>
</evidence>
<dbReference type="NCBIfam" id="TIGR01276">
    <property type="entry name" value="thiB"/>
    <property type="match status" value="1"/>
</dbReference>
<evidence type="ECO:0000256" key="2">
    <source>
        <dbReference type="ARBA" id="ARBA00008520"/>
    </source>
</evidence>